<evidence type="ECO:0000313" key="2">
    <source>
        <dbReference type="Proteomes" id="UP000177515"/>
    </source>
</evidence>
<dbReference type="Proteomes" id="UP000177515">
    <property type="component" value="Chromosome 2"/>
</dbReference>
<sequence>MYARDTAHAVDLQALRWRPDGLLASATRYPRHSGEPWTEEESSRGWYNYERRLIDCSLGFYVSTDIQLLARDGTVIASRSYAPAEWVDRLEGQLLESRQNSWPQGNEILLACAAASSPDLKARRARMARKVSPLITFKPITQDLAAESADLMGLARPNLTREALRLKPGMTAAALFDRMRRQYADWRRSVAGPHAGPADPTTARRSEVERLFGSYLQQATAGRISAMRLLPSDVLEYSRALSFYEFPELRPGEAVRVGDAYRVARTERLDCQSGVVLPVAWVWRGRDEQVLLTRRASAEEAFGPIGAGYRDAGGGWDLRWGGWSDATLPGALCQALFRLKAGREPAGEPTEERTSAPFGLTAQRLMQQGTPEAMLLAIRAAWRADLP</sequence>
<accession>A0ABM6FC02</accession>
<evidence type="ECO:0000313" key="1">
    <source>
        <dbReference type="EMBL" id="AOZ09160.1"/>
    </source>
</evidence>
<dbReference type="EMBL" id="CP017755">
    <property type="protein sequence ID" value="AOZ09160.1"/>
    <property type="molecule type" value="Genomic_DNA"/>
</dbReference>
<proteinExistence type="predicted"/>
<keyword evidence="2" id="KW-1185">Reference proteome</keyword>
<protein>
    <submittedName>
        <fullName evidence="1">Uncharacterized protein</fullName>
    </submittedName>
</protein>
<organism evidence="1 2">
    <name type="scientific">Cupriavidus malaysiensis</name>
    <dbReference type="NCBI Taxonomy" id="367825"/>
    <lineage>
        <taxon>Bacteria</taxon>
        <taxon>Pseudomonadati</taxon>
        <taxon>Pseudomonadota</taxon>
        <taxon>Betaproteobacteria</taxon>
        <taxon>Burkholderiales</taxon>
        <taxon>Burkholderiaceae</taxon>
        <taxon>Cupriavidus</taxon>
    </lineage>
</organism>
<gene>
    <name evidence="1" type="ORF">BKK80_25385</name>
</gene>
<reference evidence="1 2" key="1">
    <citation type="submission" date="2016-10" db="EMBL/GenBank/DDBJ databases">
        <title>Complete genome sequences of three Cupriavidus strains isolated from various Malaysian environments.</title>
        <authorList>
            <person name="Abdullah A.A.-A."/>
            <person name="Shafie N.A.H."/>
            <person name="Lau N.S."/>
        </authorList>
    </citation>
    <scope>NUCLEOTIDE SEQUENCE [LARGE SCALE GENOMIC DNA]</scope>
    <source>
        <strain evidence="1 2">USMAA1020</strain>
    </source>
</reference>
<name>A0ABM6FC02_9BURK</name>